<dbReference type="PANTHER" id="PTHR21581">
    <property type="entry name" value="D-ALANYL-D-ALANINE CARBOXYPEPTIDASE"/>
    <property type="match status" value="1"/>
</dbReference>
<dbReference type="InterPro" id="IPR018044">
    <property type="entry name" value="Peptidase_S11"/>
</dbReference>
<keyword evidence="5" id="KW-0573">Peptidoglycan synthesis</keyword>
<dbReference type="InterPro" id="IPR001967">
    <property type="entry name" value="Peptidase_S11_N"/>
</dbReference>
<name>A0ABS2Q7T1_9BACL</name>
<dbReference type="PANTHER" id="PTHR21581:SF33">
    <property type="entry name" value="D-ALANYL-D-ALANINE CARBOXYPEPTIDASE DACB"/>
    <property type="match status" value="1"/>
</dbReference>
<feature type="domain" description="Peptidase S11 D-alanyl-D-alanine carboxypeptidase A N-terminal" evidence="9">
    <location>
        <begin position="27"/>
        <end position="250"/>
    </location>
</feature>
<proteinExistence type="inferred from homology"/>
<keyword evidence="10" id="KW-0645">Protease</keyword>
<organism evidence="10 11">
    <name type="scientific">Sporolactobacillus spathodeae</name>
    <dbReference type="NCBI Taxonomy" id="1465502"/>
    <lineage>
        <taxon>Bacteria</taxon>
        <taxon>Bacillati</taxon>
        <taxon>Bacillota</taxon>
        <taxon>Bacilli</taxon>
        <taxon>Bacillales</taxon>
        <taxon>Sporolactobacillaceae</taxon>
        <taxon>Sporolactobacillus</taxon>
    </lineage>
</organism>
<evidence type="ECO:0000256" key="2">
    <source>
        <dbReference type="ARBA" id="ARBA00022729"/>
    </source>
</evidence>
<evidence type="ECO:0000256" key="5">
    <source>
        <dbReference type="ARBA" id="ARBA00022984"/>
    </source>
</evidence>
<keyword evidence="10" id="KW-0121">Carboxypeptidase</keyword>
<keyword evidence="6" id="KW-0961">Cell wall biogenesis/degradation</keyword>
<keyword evidence="11" id="KW-1185">Reference proteome</keyword>
<evidence type="ECO:0000313" key="11">
    <source>
        <dbReference type="Proteomes" id="UP000823201"/>
    </source>
</evidence>
<dbReference type="RefSeq" id="WP_239529950.1">
    <property type="nucleotide sequence ID" value="NZ_CBCRXA010000009.1"/>
</dbReference>
<dbReference type="SUPFAM" id="SSF56601">
    <property type="entry name" value="beta-lactamase/transpeptidase-like"/>
    <property type="match status" value="1"/>
</dbReference>
<evidence type="ECO:0000256" key="7">
    <source>
        <dbReference type="RuleBase" id="RU004016"/>
    </source>
</evidence>
<protein>
    <submittedName>
        <fullName evidence="10">D-alanyl-D-alanine carboxypeptidase</fullName>
        <ecNumber evidence="10">3.4.16.4</ecNumber>
    </submittedName>
</protein>
<sequence>MLNKAVAVILCAIFFFSLAPGHALGNTPGVSAASAVLLDQSSGRLLFGKDANDKRPIASITKVMTAILAIESGKLNKTVRVSANAVRTEGSSIYLKPGEKIKLRDLIYGLMLRSGNDASLAIAEAVGKSEQGFVFLMNEKAKEIGMMDTHFTNPNGLENPDHYSTAYDMALLTRYAMQQPIFRKIVATRIYRAQATNRSAARVWGNKNKLLRLYKYTTGGKTGFTKAAGRTLISTATKGHMDLIAVTLNDGDDWRDHQSLFDWGFKTFTEVQVVRKGQLHANTAPFYQDRLYIKHSLSLPLAQDEKRSVEKKLILIHPKNQKGWQPPQPAGRLFLILDRKTLTSVPVYFQEKQKKKSGFWSIVQGVFGFLVSGGECGSV</sequence>
<dbReference type="GO" id="GO:0009002">
    <property type="term" value="F:serine-type D-Ala-D-Ala carboxypeptidase activity"/>
    <property type="evidence" value="ECO:0007669"/>
    <property type="project" value="UniProtKB-EC"/>
</dbReference>
<dbReference type="Pfam" id="PF00768">
    <property type="entry name" value="Peptidase_S11"/>
    <property type="match status" value="1"/>
</dbReference>
<accession>A0ABS2Q7T1</accession>
<evidence type="ECO:0000256" key="3">
    <source>
        <dbReference type="ARBA" id="ARBA00022801"/>
    </source>
</evidence>
<reference evidence="10 11" key="1">
    <citation type="submission" date="2021-01" db="EMBL/GenBank/DDBJ databases">
        <title>Genomic Encyclopedia of Type Strains, Phase IV (KMG-IV): sequencing the most valuable type-strain genomes for metagenomic binning, comparative biology and taxonomic classification.</title>
        <authorList>
            <person name="Goeker M."/>
        </authorList>
    </citation>
    <scope>NUCLEOTIDE SEQUENCE [LARGE SCALE GENOMIC DNA]</scope>
    <source>
        <strain evidence="10 11">DSM 100968</strain>
    </source>
</reference>
<gene>
    <name evidence="10" type="ORF">JOC27_001296</name>
</gene>
<keyword evidence="3 10" id="KW-0378">Hydrolase</keyword>
<evidence type="ECO:0000256" key="8">
    <source>
        <dbReference type="SAM" id="SignalP"/>
    </source>
</evidence>
<comment type="caution">
    <text evidence="10">The sequence shown here is derived from an EMBL/GenBank/DDBJ whole genome shotgun (WGS) entry which is preliminary data.</text>
</comment>
<evidence type="ECO:0000256" key="4">
    <source>
        <dbReference type="ARBA" id="ARBA00022960"/>
    </source>
</evidence>
<dbReference type="InterPro" id="IPR012338">
    <property type="entry name" value="Beta-lactam/transpept-like"/>
</dbReference>
<evidence type="ECO:0000259" key="9">
    <source>
        <dbReference type="Pfam" id="PF00768"/>
    </source>
</evidence>
<evidence type="ECO:0000256" key="6">
    <source>
        <dbReference type="ARBA" id="ARBA00023316"/>
    </source>
</evidence>
<dbReference type="Gene3D" id="2.30.140.30">
    <property type="match status" value="1"/>
</dbReference>
<feature type="chain" id="PRO_5047368077" evidence="8">
    <location>
        <begin position="20"/>
        <end position="379"/>
    </location>
</feature>
<keyword evidence="4" id="KW-0133">Cell shape</keyword>
<dbReference type="EMBL" id="JAFBEV010000009">
    <property type="protein sequence ID" value="MBM7657846.1"/>
    <property type="molecule type" value="Genomic_DNA"/>
</dbReference>
<comment type="similarity">
    <text evidence="1 7">Belongs to the peptidase S11 family.</text>
</comment>
<keyword evidence="2 8" id="KW-0732">Signal</keyword>
<dbReference type="Proteomes" id="UP000823201">
    <property type="component" value="Unassembled WGS sequence"/>
</dbReference>
<evidence type="ECO:0000256" key="1">
    <source>
        <dbReference type="ARBA" id="ARBA00007164"/>
    </source>
</evidence>
<dbReference type="EC" id="3.4.16.4" evidence="10"/>
<dbReference type="PRINTS" id="PR00725">
    <property type="entry name" value="DADACBPTASE1"/>
</dbReference>
<feature type="signal peptide" evidence="8">
    <location>
        <begin position="1"/>
        <end position="19"/>
    </location>
</feature>
<dbReference type="Gene3D" id="3.40.710.10">
    <property type="entry name" value="DD-peptidase/beta-lactamase superfamily"/>
    <property type="match status" value="1"/>
</dbReference>
<evidence type="ECO:0000313" key="10">
    <source>
        <dbReference type="EMBL" id="MBM7657846.1"/>
    </source>
</evidence>